<evidence type="ECO:0000259" key="7">
    <source>
        <dbReference type="SMART" id="SM00458"/>
    </source>
</evidence>
<dbReference type="Gene3D" id="2.80.10.50">
    <property type="match status" value="3"/>
</dbReference>
<evidence type="ECO:0000256" key="5">
    <source>
        <dbReference type="RuleBase" id="RU361187"/>
    </source>
</evidence>
<dbReference type="InterPro" id="IPR006710">
    <property type="entry name" value="Glyco_hydro_43"/>
</dbReference>
<keyword evidence="6" id="KW-0732">Signal</keyword>
<protein>
    <recommendedName>
        <fullName evidence="7">Ricin B lectin domain-containing protein</fullName>
    </recommendedName>
</protein>
<evidence type="ECO:0000313" key="8">
    <source>
        <dbReference type="EMBL" id="GIG09683.1"/>
    </source>
</evidence>
<accession>A0A8J3KW30</accession>
<dbReference type="Gene3D" id="2.115.10.20">
    <property type="entry name" value="Glycosyl hydrolase domain, family 43"/>
    <property type="match status" value="1"/>
</dbReference>
<proteinExistence type="inferred from homology"/>
<evidence type="ECO:0000256" key="2">
    <source>
        <dbReference type="ARBA" id="ARBA00009865"/>
    </source>
</evidence>
<dbReference type="PROSITE" id="PS50231">
    <property type="entry name" value="RICIN_B_LECTIN"/>
    <property type="match status" value="1"/>
</dbReference>
<sequence>MLGSIPSPRRSPAARALAATAAVLLALLAGLTGARPAAAATVTRYVLTAFTNSSESNLYVYTSSNARDFTLLRGPAYTPPSGLIRDPSVLKHSDGRYYVVYTTNWTGTEFGIASSTDLINWSFVRNVPVGISGIVNTWAPEWFVDPADGSVNVIVSLSTTSYANFRPYRYRALNTAFSSWAAPVALSGIAPNYIDTFVVRSGSTYHAFAKNETTKYIEHATASSLNGPWTFTGTGNWAGWGSGVEGPALVRQTDGSWRIYMDGYTSGHYYTATSTDLNNWSARSDVPGGLSGFIRHGTVLSETITTGDAFTSTAVAQHSGKCLDVPNGSTATGTQLRQWPCNGQSPQSFRFNPVGVDTFTITNTANGLCLDVNGVSTANGAAIIQWTCTGTANQQFTLRLSSTGVYQLVAVHSGKCVDVSNASTADGALAIQWTCGTGANQRWRLTR</sequence>
<dbReference type="SUPFAM" id="SSF75005">
    <property type="entry name" value="Arabinanase/levansucrase/invertase"/>
    <property type="match status" value="1"/>
</dbReference>
<feature type="chain" id="PRO_5035277017" description="Ricin B lectin domain-containing protein" evidence="6">
    <location>
        <begin position="40"/>
        <end position="447"/>
    </location>
</feature>
<evidence type="ECO:0000256" key="6">
    <source>
        <dbReference type="SAM" id="SignalP"/>
    </source>
</evidence>
<comment type="pathway">
    <text evidence="1">Glycan metabolism; L-arabinan degradation.</text>
</comment>
<evidence type="ECO:0000256" key="1">
    <source>
        <dbReference type="ARBA" id="ARBA00004834"/>
    </source>
</evidence>
<reference evidence="8 9" key="1">
    <citation type="submission" date="2021-01" db="EMBL/GenBank/DDBJ databases">
        <title>Whole genome shotgun sequence of Catellatospora coxensis NBRC 107359.</title>
        <authorList>
            <person name="Komaki H."/>
            <person name="Tamura T."/>
        </authorList>
    </citation>
    <scope>NUCLEOTIDE SEQUENCE [LARGE SCALE GENOMIC DNA]</scope>
    <source>
        <strain evidence="8 9">NBRC 107359</strain>
    </source>
</reference>
<dbReference type="InterPro" id="IPR035992">
    <property type="entry name" value="Ricin_B-like_lectins"/>
</dbReference>
<dbReference type="AlphaFoldDB" id="A0A8J3KW30"/>
<evidence type="ECO:0000256" key="3">
    <source>
        <dbReference type="ARBA" id="ARBA00022801"/>
    </source>
</evidence>
<organism evidence="8 9">
    <name type="scientific">Catellatospora coxensis</name>
    <dbReference type="NCBI Taxonomy" id="310354"/>
    <lineage>
        <taxon>Bacteria</taxon>
        <taxon>Bacillati</taxon>
        <taxon>Actinomycetota</taxon>
        <taxon>Actinomycetes</taxon>
        <taxon>Micromonosporales</taxon>
        <taxon>Micromonosporaceae</taxon>
        <taxon>Catellatospora</taxon>
    </lineage>
</organism>
<keyword evidence="4 5" id="KW-0326">Glycosidase</keyword>
<dbReference type="InterPro" id="IPR050727">
    <property type="entry name" value="GH43_arabinanases"/>
</dbReference>
<evidence type="ECO:0000256" key="4">
    <source>
        <dbReference type="ARBA" id="ARBA00023295"/>
    </source>
</evidence>
<evidence type="ECO:0000313" key="9">
    <source>
        <dbReference type="Proteomes" id="UP000630887"/>
    </source>
</evidence>
<comment type="caution">
    <text evidence="8">The sequence shown here is derived from an EMBL/GenBank/DDBJ whole genome shotgun (WGS) entry which is preliminary data.</text>
</comment>
<dbReference type="PANTHER" id="PTHR43301:SF3">
    <property type="entry name" value="ARABINAN ENDO-1,5-ALPHA-L-ARABINOSIDASE A-RELATED"/>
    <property type="match status" value="1"/>
</dbReference>
<dbReference type="Proteomes" id="UP000630887">
    <property type="component" value="Unassembled WGS sequence"/>
</dbReference>
<feature type="signal peptide" evidence="6">
    <location>
        <begin position="1"/>
        <end position="39"/>
    </location>
</feature>
<dbReference type="SUPFAM" id="SSF50370">
    <property type="entry name" value="Ricin B-like lectins"/>
    <property type="match status" value="1"/>
</dbReference>
<feature type="domain" description="Ricin B lectin" evidence="7">
    <location>
        <begin position="307"/>
        <end position="446"/>
    </location>
</feature>
<dbReference type="CDD" id="cd00161">
    <property type="entry name" value="beta-trefoil_Ricin-like"/>
    <property type="match status" value="1"/>
</dbReference>
<dbReference type="RefSeq" id="WP_203697008.1">
    <property type="nucleotide sequence ID" value="NZ_BAAALC010000079.1"/>
</dbReference>
<comment type="similarity">
    <text evidence="2 5">Belongs to the glycosyl hydrolase 43 family.</text>
</comment>
<dbReference type="PANTHER" id="PTHR43301">
    <property type="entry name" value="ARABINAN ENDO-1,5-ALPHA-L-ARABINOSIDASE"/>
    <property type="match status" value="1"/>
</dbReference>
<name>A0A8J3KW30_9ACTN</name>
<dbReference type="Pfam" id="PF00652">
    <property type="entry name" value="Ricin_B_lectin"/>
    <property type="match status" value="1"/>
</dbReference>
<dbReference type="EMBL" id="BONI01000070">
    <property type="protein sequence ID" value="GIG09683.1"/>
    <property type="molecule type" value="Genomic_DNA"/>
</dbReference>
<keyword evidence="9" id="KW-1185">Reference proteome</keyword>
<keyword evidence="3 5" id="KW-0378">Hydrolase</keyword>
<gene>
    <name evidence="8" type="ORF">Cco03nite_63830</name>
</gene>
<dbReference type="SMART" id="SM00458">
    <property type="entry name" value="RICIN"/>
    <property type="match status" value="1"/>
</dbReference>
<dbReference type="InterPro" id="IPR023296">
    <property type="entry name" value="Glyco_hydro_beta-prop_sf"/>
</dbReference>
<dbReference type="GO" id="GO:0005975">
    <property type="term" value="P:carbohydrate metabolic process"/>
    <property type="evidence" value="ECO:0007669"/>
    <property type="project" value="InterPro"/>
</dbReference>
<dbReference type="GO" id="GO:0004553">
    <property type="term" value="F:hydrolase activity, hydrolyzing O-glycosyl compounds"/>
    <property type="evidence" value="ECO:0007669"/>
    <property type="project" value="InterPro"/>
</dbReference>
<dbReference type="Pfam" id="PF04616">
    <property type="entry name" value="Glyco_hydro_43"/>
    <property type="match status" value="1"/>
</dbReference>
<dbReference type="InterPro" id="IPR000772">
    <property type="entry name" value="Ricin_B_lectin"/>
</dbReference>
<dbReference type="CDD" id="cd08983">
    <property type="entry name" value="GH43_Bt3655-like"/>
    <property type="match status" value="1"/>
</dbReference>